<dbReference type="CDD" id="cd10747">
    <property type="entry name" value="DnaJ_C"/>
    <property type="match status" value="1"/>
</dbReference>
<dbReference type="Gene3D" id="1.10.287.110">
    <property type="entry name" value="DnaJ domain"/>
    <property type="match status" value="1"/>
</dbReference>
<dbReference type="GO" id="GO:0051087">
    <property type="term" value="F:protein-folding chaperone binding"/>
    <property type="evidence" value="ECO:0007669"/>
    <property type="project" value="TreeGrafter"/>
</dbReference>
<name>A0AAV5A4K6_9AGAM</name>
<sequence length="453" mass="50610">MPAPTKLKNYYISLGLTKSATYDDIKAAYRSLALQWHPDRHEKNKEDAARRFIEINEAYKFLTDPSRRDRYDNKPTEKTRGRHGPKSTATQGEYSTKTDKPQQSKPENSSSKPEPPFTGEGLKVPGTNIFSSTKAKSDPGLRDPVKVPGGQPQHATSEAGLHERYRGSHNNEDCRMPSSNGTFTRAKSEGNRSRPVEEQSPLPDSKSRPKSSGGKIEADLRDFIRRMSGGTKRPPKGSPSFSSQKATIYDDNDDGIPVRNTELYTTTQPTTEIPAEWIFPLPLTLEELYEGACQRYRITRHLLSGKKKDIMVDIDIGQGWKQGTKIRFSGAGNEREGGTPQDVVFIVEEVPHQSFVRDGSTLITHVQIPLLDALAGEGRKVYLSGVDGKSIGIDIPPGIIRPGDEYYIQGAGMPIRKQGEVVGRGDMIVRWEIQFPEKLTREQKQTLEKALRY</sequence>
<feature type="domain" description="J" evidence="3">
    <location>
        <begin position="9"/>
        <end position="75"/>
    </location>
</feature>
<keyword evidence="5" id="KW-1185">Reference proteome</keyword>
<dbReference type="InterPro" id="IPR002939">
    <property type="entry name" value="DnaJ_C"/>
</dbReference>
<gene>
    <name evidence="4" type="ORF">Clacol_002596</name>
</gene>
<dbReference type="GO" id="GO:0051082">
    <property type="term" value="F:unfolded protein binding"/>
    <property type="evidence" value="ECO:0007669"/>
    <property type="project" value="InterPro"/>
</dbReference>
<feature type="compositionally biased region" description="Low complexity" evidence="2">
    <location>
        <begin position="103"/>
        <end position="112"/>
    </location>
</feature>
<dbReference type="PROSITE" id="PS50076">
    <property type="entry name" value="DNAJ_2"/>
    <property type="match status" value="1"/>
</dbReference>
<dbReference type="Proteomes" id="UP001050691">
    <property type="component" value="Unassembled WGS sequence"/>
</dbReference>
<dbReference type="Gene3D" id="2.60.260.20">
    <property type="entry name" value="Urease metallochaperone UreE, N-terminal domain"/>
    <property type="match status" value="2"/>
</dbReference>
<feature type="compositionally biased region" description="Basic and acidic residues" evidence="2">
    <location>
        <begin position="216"/>
        <end position="225"/>
    </location>
</feature>
<evidence type="ECO:0000259" key="3">
    <source>
        <dbReference type="PROSITE" id="PS50076"/>
    </source>
</evidence>
<dbReference type="Pfam" id="PF01556">
    <property type="entry name" value="DnaJ_C"/>
    <property type="match status" value="1"/>
</dbReference>
<dbReference type="Pfam" id="PF00226">
    <property type="entry name" value="DnaJ"/>
    <property type="match status" value="1"/>
</dbReference>
<keyword evidence="1" id="KW-0143">Chaperone</keyword>
<protein>
    <recommendedName>
        <fullName evidence="3">J domain-containing protein</fullName>
    </recommendedName>
</protein>
<dbReference type="SMART" id="SM00271">
    <property type="entry name" value="DnaJ"/>
    <property type="match status" value="1"/>
</dbReference>
<reference evidence="4" key="1">
    <citation type="submission" date="2021-10" db="EMBL/GenBank/DDBJ databases">
        <title>De novo Genome Assembly of Clathrus columnatus (Basidiomycota, Fungi) Using Illumina and Nanopore Sequence Data.</title>
        <authorList>
            <person name="Ogiso-Tanaka E."/>
            <person name="Itagaki H."/>
            <person name="Hosoya T."/>
            <person name="Hosaka K."/>
        </authorList>
    </citation>
    <scope>NUCLEOTIDE SEQUENCE</scope>
    <source>
        <strain evidence="4">MO-923</strain>
    </source>
</reference>
<dbReference type="CDD" id="cd06257">
    <property type="entry name" value="DnaJ"/>
    <property type="match status" value="1"/>
</dbReference>
<dbReference type="EMBL" id="BPWL01000003">
    <property type="protein sequence ID" value="GJJ08382.1"/>
    <property type="molecule type" value="Genomic_DNA"/>
</dbReference>
<feature type="compositionally biased region" description="Basic and acidic residues" evidence="2">
    <location>
        <begin position="186"/>
        <end position="197"/>
    </location>
</feature>
<dbReference type="SUPFAM" id="SSF49493">
    <property type="entry name" value="HSP40/DnaJ peptide-binding domain"/>
    <property type="match status" value="2"/>
</dbReference>
<feature type="region of interest" description="Disordered" evidence="2">
    <location>
        <begin position="64"/>
        <end position="254"/>
    </location>
</feature>
<dbReference type="SUPFAM" id="SSF46565">
    <property type="entry name" value="Chaperone J-domain"/>
    <property type="match status" value="1"/>
</dbReference>
<evidence type="ECO:0000313" key="4">
    <source>
        <dbReference type="EMBL" id="GJJ08382.1"/>
    </source>
</evidence>
<evidence type="ECO:0000256" key="1">
    <source>
        <dbReference type="ARBA" id="ARBA00023186"/>
    </source>
</evidence>
<feature type="compositionally biased region" description="Basic and acidic residues" evidence="2">
    <location>
        <begin position="65"/>
        <end position="79"/>
    </location>
</feature>
<dbReference type="InterPro" id="IPR051339">
    <property type="entry name" value="DnaJ_subfamily_B"/>
</dbReference>
<feature type="compositionally biased region" description="Basic and acidic residues" evidence="2">
    <location>
        <begin position="160"/>
        <end position="175"/>
    </location>
</feature>
<evidence type="ECO:0000256" key="2">
    <source>
        <dbReference type="SAM" id="MobiDB-lite"/>
    </source>
</evidence>
<dbReference type="InterPro" id="IPR001623">
    <property type="entry name" value="DnaJ_domain"/>
</dbReference>
<accession>A0AAV5A4K6</accession>
<dbReference type="AlphaFoldDB" id="A0AAV5A4K6"/>
<dbReference type="InterPro" id="IPR036869">
    <property type="entry name" value="J_dom_sf"/>
</dbReference>
<comment type="caution">
    <text evidence="4">The sequence shown here is derived from an EMBL/GenBank/DDBJ whole genome shotgun (WGS) entry which is preliminary data.</text>
</comment>
<feature type="compositionally biased region" description="Basic and acidic residues" evidence="2">
    <location>
        <begin position="135"/>
        <end position="145"/>
    </location>
</feature>
<dbReference type="PRINTS" id="PR00625">
    <property type="entry name" value="JDOMAIN"/>
</dbReference>
<dbReference type="GO" id="GO:0005829">
    <property type="term" value="C:cytosol"/>
    <property type="evidence" value="ECO:0007669"/>
    <property type="project" value="TreeGrafter"/>
</dbReference>
<dbReference type="GO" id="GO:0006457">
    <property type="term" value="P:protein folding"/>
    <property type="evidence" value="ECO:0007669"/>
    <property type="project" value="InterPro"/>
</dbReference>
<dbReference type="InterPro" id="IPR008971">
    <property type="entry name" value="HSP40/DnaJ_pept-bd"/>
</dbReference>
<organism evidence="4 5">
    <name type="scientific">Clathrus columnatus</name>
    <dbReference type="NCBI Taxonomy" id="1419009"/>
    <lineage>
        <taxon>Eukaryota</taxon>
        <taxon>Fungi</taxon>
        <taxon>Dikarya</taxon>
        <taxon>Basidiomycota</taxon>
        <taxon>Agaricomycotina</taxon>
        <taxon>Agaricomycetes</taxon>
        <taxon>Phallomycetidae</taxon>
        <taxon>Phallales</taxon>
        <taxon>Clathraceae</taxon>
        <taxon>Clathrus</taxon>
    </lineage>
</organism>
<dbReference type="PANTHER" id="PTHR24078:SF553">
    <property type="entry name" value="DNAJ HOMOLOG SUBFAMILY B MEMBER 5"/>
    <property type="match status" value="1"/>
</dbReference>
<proteinExistence type="predicted"/>
<dbReference type="PANTHER" id="PTHR24078">
    <property type="entry name" value="DNAJ HOMOLOG SUBFAMILY C MEMBER"/>
    <property type="match status" value="1"/>
</dbReference>
<evidence type="ECO:0000313" key="5">
    <source>
        <dbReference type="Proteomes" id="UP001050691"/>
    </source>
</evidence>